<feature type="domain" description="Rab-GAP TBC" evidence="11">
    <location>
        <begin position="49"/>
        <end position="230"/>
    </location>
</feature>
<evidence type="ECO:0000256" key="6">
    <source>
        <dbReference type="ARBA" id="ARBA00022490"/>
    </source>
</evidence>
<dbReference type="InterPro" id="IPR000195">
    <property type="entry name" value="Rab-GAP-TBC_dom"/>
</dbReference>
<comment type="function">
    <text evidence="10">Non-catalytic component of the TSC-TBC complex, a multiprotein complex that acts as a negative regulator of the canonical mTORC1 complex, an evolutionarily conserved central nutrient sensor that stimulates anabolic reactions and macromolecule biosynthesis to promote cellular biomass generation and growth. The TSC-TBC complex acts as a GTPase-activating protein (GAP) for the small GTPase RHEB, a direct activator of the protein kinase activity of mTORC1. In absence of nutrients, the TSC-TBC complex inhibits mTORC1, thereby preventing phosphorylation of ribosomal protein S6 kinase (RPS6KB1 and RPS6KB2) and EIF4EBP1 (4E-BP1) by the mTORC1 signaling. The TSC-TBC complex is inactivated in response to nutrients, relieving inhibition of mTORC1.</text>
</comment>
<keyword evidence="12" id="KW-1185">Reference proteome</keyword>
<sequence>MTADERNFRSTYYEKVGFRNVEEKKSLEILLKDKHVDILKLKQFCLRFSVPAIYRNTVWKLLLNVIPKYENCRQFVMEQRNQEFKDLLHVVQVMRLVDGNTSKPQVFLIMWLLQSGNLGYDFNTQYHRDYGFINIVQSLMEYFHFTDDIDIYWIAKSLYGNIIKIETDFPKLLECTCTILEREDNALYKYLQGEGILNNLPLEKWYKSCLAGVLNDSALAKIWDKLCGGSNKILVFAVISLLINQKYRLLTCTTLNQALDYLKNISDDAADVIANQSIEMWQQNGSPLTVHDKPKP</sequence>
<dbReference type="PROSITE" id="PS50086">
    <property type="entry name" value="TBC_RABGAP"/>
    <property type="match status" value="1"/>
</dbReference>
<dbReference type="GO" id="GO:0005765">
    <property type="term" value="C:lysosomal membrane"/>
    <property type="evidence" value="ECO:0007669"/>
    <property type="project" value="UniProtKB-SubCell"/>
</dbReference>
<dbReference type="GO" id="GO:0005096">
    <property type="term" value="F:GTPase activator activity"/>
    <property type="evidence" value="ECO:0007669"/>
    <property type="project" value="UniProtKB-KW"/>
</dbReference>
<keyword evidence="9" id="KW-0968">Cytoplasmic vesicle</keyword>
<dbReference type="AlphaFoldDB" id="A0A1W4XDZ7"/>
<dbReference type="Gene3D" id="1.10.8.680">
    <property type="entry name" value="Ypt/Rab-GAP domain of gyp1p, domain 2"/>
    <property type="match status" value="1"/>
</dbReference>
<dbReference type="PANTHER" id="PTHR13530:SF3">
    <property type="entry name" value="TBC1 DOMAIN FAMILY MEMBER 7"/>
    <property type="match status" value="1"/>
</dbReference>
<keyword evidence="7" id="KW-0472">Membrane</keyword>
<keyword evidence="6" id="KW-0963">Cytoplasm</keyword>
<dbReference type="PANTHER" id="PTHR13530">
    <property type="entry name" value="TBC1 DOMAIN FAMILY MEMBER 7"/>
    <property type="match status" value="1"/>
</dbReference>
<organism evidence="12 13">
    <name type="scientific">Agrilus planipennis</name>
    <name type="common">Emerald ash borer</name>
    <name type="synonym">Agrilus marcopoli</name>
    <dbReference type="NCBI Taxonomy" id="224129"/>
    <lineage>
        <taxon>Eukaryota</taxon>
        <taxon>Metazoa</taxon>
        <taxon>Ecdysozoa</taxon>
        <taxon>Arthropoda</taxon>
        <taxon>Hexapoda</taxon>
        <taxon>Insecta</taxon>
        <taxon>Pterygota</taxon>
        <taxon>Neoptera</taxon>
        <taxon>Endopterygota</taxon>
        <taxon>Coleoptera</taxon>
        <taxon>Polyphaga</taxon>
        <taxon>Elateriformia</taxon>
        <taxon>Buprestoidea</taxon>
        <taxon>Buprestidae</taxon>
        <taxon>Agrilinae</taxon>
        <taxon>Agrilus</taxon>
    </lineage>
</organism>
<accession>A0A1W4XDZ7</accession>
<comment type="subcellular location">
    <subcellularLocation>
        <location evidence="1">Cytoplasm</location>
        <location evidence="1">Cytosol</location>
    </subcellularLocation>
    <subcellularLocation>
        <location evidence="2">Cytoplasmic vesicle</location>
    </subcellularLocation>
    <subcellularLocation>
        <location evidence="3">Lysosome membrane</location>
    </subcellularLocation>
</comment>
<evidence type="ECO:0000313" key="14">
    <source>
        <dbReference type="RefSeq" id="XP_018334245.1"/>
    </source>
</evidence>
<dbReference type="SUPFAM" id="SSF47923">
    <property type="entry name" value="Ypt/Rab-GAP domain of gyp1p"/>
    <property type="match status" value="1"/>
</dbReference>
<gene>
    <name evidence="13 14" type="primary">LOC108743253</name>
</gene>
<dbReference type="InterPro" id="IPR035969">
    <property type="entry name" value="Rab-GAP_TBC_sf"/>
</dbReference>
<evidence type="ECO:0000256" key="8">
    <source>
        <dbReference type="ARBA" id="ARBA00023228"/>
    </source>
</evidence>
<protein>
    <recommendedName>
        <fullName evidence="4">TBC1 domain family member 7</fullName>
    </recommendedName>
</protein>
<dbReference type="Gene3D" id="1.10.472.80">
    <property type="entry name" value="Ypt/Rab-GAP domain of gyp1p, domain 3"/>
    <property type="match status" value="1"/>
</dbReference>
<dbReference type="CTD" id="51256"/>
<evidence type="ECO:0000313" key="12">
    <source>
        <dbReference type="Proteomes" id="UP000192223"/>
    </source>
</evidence>
<dbReference type="GO" id="GO:0005829">
    <property type="term" value="C:cytosol"/>
    <property type="evidence" value="ECO:0007669"/>
    <property type="project" value="UniProtKB-SubCell"/>
</dbReference>
<dbReference type="Gene3D" id="1.10.10.750">
    <property type="entry name" value="Ypt/Rab-GAP domain of gyp1p, domain 1"/>
    <property type="match status" value="1"/>
</dbReference>
<evidence type="ECO:0000256" key="10">
    <source>
        <dbReference type="ARBA" id="ARBA00046045"/>
    </source>
</evidence>
<dbReference type="RefSeq" id="XP_018334245.1">
    <property type="nucleotide sequence ID" value="XM_018478743.2"/>
</dbReference>
<evidence type="ECO:0000313" key="13">
    <source>
        <dbReference type="RefSeq" id="XP_018334244.1"/>
    </source>
</evidence>
<reference evidence="13 14" key="1">
    <citation type="submission" date="2025-04" db="UniProtKB">
        <authorList>
            <consortium name="RefSeq"/>
        </authorList>
    </citation>
    <scope>IDENTIFICATION</scope>
    <source>
        <tissue evidence="13 14">Entire body</tissue>
    </source>
</reference>
<dbReference type="KEGG" id="apln:108743253"/>
<evidence type="ECO:0000256" key="3">
    <source>
        <dbReference type="ARBA" id="ARBA00004656"/>
    </source>
</evidence>
<dbReference type="GeneID" id="108743253"/>
<evidence type="ECO:0000256" key="9">
    <source>
        <dbReference type="ARBA" id="ARBA00023329"/>
    </source>
</evidence>
<evidence type="ECO:0000256" key="7">
    <source>
        <dbReference type="ARBA" id="ARBA00023136"/>
    </source>
</evidence>
<evidence type="ECO:0000259" key="11">
    <source>
        <dbReference type="PROSITE" id="PS50086"/>
    </source>
</evidence>
<evidence type="ECO:0000256" key="4">
    <source>
        <dbReference type="ARBA" id="ARBA00015455"/>
    </source>
</evidence>
<evidence type="ECO:0000256" key="5">
    <source>
        <dbReference type="ARBA" id="ARBA00022468"/>
    </source>
</evidence>
<dbReference type="InterPro" id="IPR043039">
    <property type="entry name" value="TBC1D7_dom2"/>
</dbReference>
<evidence type="ECO:0000256" key="1">
    <source>
        <dbReference type="ARBA" id="ARBA00004514"/>
    </source>
</evidence>
<dbReference type="OrthoDB" id="18718at2759"/>
<name>A0A1W4XDZ7_AGRPL</name>
<dbReference type="GO" id="GO:0031410">
    <property type="term" value="C:cytoplasmic vesicle"/>
    <property type="evidence" value="ECO:0007669"/>
    <property type="project" value="UniProtKB-SubCell"/>
</dbReference>
<dbReference type="STRING" id="224129.A0A1W4XDZ7"/>
<dbReference type="GO" id="GO:0032007">
    <property type="term" value="P:negative regulation of TOR signaling"/>
    <property type="evidence" value="ECO:0007669"/>
    <property type="project" value="TreeGrafter"/>
</dbReference>
<dbReference type="Proteomes" id="UP000192223">
    <property type="component" value="Unplaced"/>
</dbReference>
<keyword evidence="5" id="KW-0343">GTPase activation</keyword>
<proteinExistence type="predicted"/>
<evidence type="ECO:0000256" key="2">
    <source>
        <dbReference type="ARBA" id="ARBA00004541"/>
    </source>
</evidence>
<keyword evidence="8" id="KW-0458">Lysosome</keyword>
<dbReference type="Pfam" id="PF00566">
    <property type="entry name" value="RabGAP-TBC"/>
    <property type="match status" value="1"/>
</dbReference>
<dbReference type="InterPro" id="IPR039842">
    <property type="entry name" value="TBC1D7"/>
</dbReference>
<dbReference type="RefSeq" id="XP_018334244.1">
    <property type="nucleotide sequence ID" value="XM_018478742.2"/>
</dbReference>